<name>A0A6A6WBF7_9PEZI</name>
<reference evidence="2" key="1">
    <citation type="journal article" date="2020" name="Stud. Mycol.">
        <title>101 Dothideomycetes genomes: a test case for predicting lifestyles and emergence of pathogens.</title>
        <authorList>
            <person name="Haridas S."/>
            <person name="Albert R."/>
            <person name="Binder M."/>
            <person name="Bloem J."/>
            <person name="Labutti K."/>
            <person name="Salamov A."/>
            <person name="Andreopoulos B."/>
            <person name="Baker S."/>
            <person name="Barry K."/>
            <person name="Bills G."/>
            <person name="Bluhm B."/>
            <person name="Cannon C."/>
            <person name="Castanera R."/>
            <person name="Culley D."/>
            <person name="Daum C."/>
            <person name="Ezra D."/>
            <person name="Gonzalez J."/>
            <person name="Henrissat B."/>
            <person name="Kuo A."/>
            <person name="Liang C."/>
            <person name="Lipzen A."/>
            <person name="Lutzoni F."/>
            <person name="Magnuson J."/>
            <person name="Mondo S."/>
            <person name="Nolan M."/>
            <person name="Ohm R."/>
            <person name="Pangilinan J."/>
            <person name="Park H.-J."/>
            <person name="Ramirez L."/>
            <person name="Alfaro M."/>
            <person name="Sun H."/>
            <person name="Tritt A."/>
            <person name="Yoshinaga Y."/>
            <person name="Zwiers L.-H."/>
            <person name="Turgeon B."/>
            <person name="Goodwin S."/>
            <person name="Spatafora J."/>
            <person name="Crous P."/>
            <person name="Grigoriev I."/>
        </authorList>
    </citation>
    <scope>NUCLEOTIDE SEQUENCE</scope>
    <source>
        <strain evidence="2">CBS 121739</strain>
    </source>
</reference>
<proteinExistence type="predicted"/>
<gene>
    <name evidence="2" type="ORF">EJ05DRAFT_351266</name>
</gene>
<evidence type="ECO:0000313" key="2">
    <source>
        <dbReference type="EMBL" id="KAF2758441.1"/>
    </source>
</evidence>
<protein>
    <submittedName>
        <fullName evidence="2">Uncharacterized protein</fullName>
    </submittedName>
</protein>
<feature type="compositionally biased region" description="Pro residues" evidence="1">
    <location>
        <begin position="57"/>
        <end position="72"/>
    </location>
</feature>
<dbReference type="RefSeq" id="XP_033600892.1">
    <property type="nucleotide sequence ID" value="XM_033741004.1"/>
</dbReference>
<feature type="compositionally biased region" description="Basic residues" evidence="1">
    <location>
        <begin position="1"/>
        <end position="11"/>
    </location>
</feature>
<organism evidence="2 3">
    <name type="scientific">Pseudovirgaria hyperparasitica</name>
    <dbReference type="NCBI Taxonomy" id="470096"/>
    <lineage>
        <taxon>Eukaryota</taxon>
        <taxon>Fungi</taxon>
        <taxon>Dikarya</taxon>
        <taxon>Ascomycota</taxon>
        <taxon>Pezizomycotina</taxon>
        <taxon>Dothideomycetes</taxon>
        <taxon>Dothideomycetes incertae sedis</taxon>
        <taxon>Acrospermales</taxon>
        <taxon>Acrospermaceae</taxon>
        <taxon>Pseudovirgaria</taxon>
    </lineage>
</organism>
<evidence type="ECO:0000313" key="3">
    <source>
        <dbReference type="Proteomes" id="UP000799437"/>
    </source>
</evidence>
<dbReference type="EMBL" id="ML996571">
    <property type="protein sequence ID" value="KAF2758441.1"/>
    <property type="molecule type" value="Genomic_DNA"/>
</dbReference>
<feature type="region of interest" description="Disordered" evidence="1">
    <location>
        <begin position="1"/>
        <end position="152"/>
    </location>
</feature>
<accession>A0A6A6WBF7</accession>
<dbReference type="Proteomes" id="UP000799437">
    <property type="component" value="Unassembled WGS sequence"/>
</dbReference>
<feature type="compositionally biased region" description="Basic residues" evidence="1">
    <location>
        <begin position="140"/>
        <end position="152"/>
    </location>
</feature>
<keyword evidence="3" id="KW-1185">Reference proteome</keyword>
<dbReference type="AlphaFoldDB" id="A0A6A6WBF7"/>
<evidence type="ECO:0000256" key="1">
    <source>
        <dbReference type="SAM" id="MobiDB-lite"/>
    </source>
</evidence>
<sequence length="152" mass="17398">MCFPIHRRPVSHHTTSYEDHSQNRRRNSRQGGSFQQGVEAAHRNANRSRDGTLESLPPSPGEAPSCPDPPRQSPQRHGTYHYQEGAPPPPVSEPYGNRPTRRRDRHAPAPRYVETGPKSFVSVDISQLRLDWRSSGRSANPRKKKHFHTRKR</sequence>
<dbReference type="GeneID" id="54482058"/>